<dbReference type="AlphaFoldDB" id="A0A1F7GA96"/>
<sequence>MIDLDKQEKISKLLGGIKVIKSINSFPQQLQQSIKESFEVKFPQAYSKINNITVCAMGGSRFTPFVVKELFKSNISIPFIINDDYILPEYVNNNSLVILSSYSGTTEEVLICGEKAREKNAKIVCISTGGELINFGKKNNYPCYKFIPAYNPSNQPRIGFGYIIGGVIGLLSRLNLLNIPLNQVEAVIEKLPQLLSNNKIKVQVKQNPAKQMAINLFQKYPYYIVSEFLTGVGNAIQNQTNENAKQISTFRVIPELNHHMMEGLKLPTIHRDLAVFVFFFSKFYSEKIKKRYHVTKDVVEQNKINTIWHELRGGTAIEQVFELLGFGSFMTMYLSALNEQDPTVIPYVDYFKKKLKEVD</sequence>
<dbReference type="EMBL" id="MFZG01000030">
    <property type="protein sequence ID" value="OGK15830.1"/>
    <property type="molecule type" value="Genomic_DNA"/>
</dbReference>
<evidence type="ECO:0000313" key="5">
    <source>
        <dbReference type="Proteomes" id="UP000177208"/>
    </source>
</evidence>
<evidence type="ECO:0000259" key="3">
    <source>
        <dbReference type="PROSITE" id="PS51464"/>
    </source>
</evidence>
<comment type="caution">
    <text evidence="4">The sequence shown here is derived from an EMBL/GenBank/DDBJ whole genome shotgun (WGS) entry which is preliminary data.</text>
</comment>
<dbReference type="Gene3D" id="3.40.50.10490">
    <property type="entry name" value="Glucose-6-phosphate isomerase like protein, domain 1"/>
    <property type="match status" value="2"/>
</dbReference>
<dbReference type="InterPro" id="IPR046348">
    <property type="entry name" value="SIS_dom_sf"/>
</dbReference>
<accession>A0A1F7GA96</accession>
<proteinExistence type="inferred from homology"/>
<comment type="similarity">
    <text evidence="1">Belongs to the PGI/PMI family.</text>
</comment>
<dbReference type="InterPro" id="IPR001347">
    <property type="entry name" value="SIS_dom"/>
</dbReference>
<evidence type="ECO:0000313" key="4">
    <source>
        <dbReference type="EMBL" id="OGK15830.1"/>
    </source>
</evidence>
<feature type="domain" description="SIS" evidence="3">
    <location>
        <begin position="42"/>
        <end position="197"/>
    </location>
</feature>
<reference evidence="4 5" key="1">
    <citation type="journal article" date="2016" name="Nat. Commun.">
        <title>Thousands of microbial genomes shed light on interconnected biogeochemical processes in an aquifer system.</title>
        <authorList>
            <person name="Anantharaman K."/>
            <person name="Brown C.T."/>
            <person name="Hug L.A."/>
            <person name="Sharon I."/>
            <person name="Castelle C.J."/>
            <person name="Probst A.J."/>
            <person name="Thomas B.C."/>
            <person name="Singh A."/>
            <person name="Wilkins M.J."/>
            <person name="Karaoz U."/>
            <person name="Brodie E.L."/>
            <person name="Williams K.H."/>
            <person name="Hubbard S.S."/>
            <person name="Banfield J.F."/>
        </authorList>
    </citation>
    <scope>NUCLEOTIDE SEQUENCE [LARGE SCALE GENOMIC DNA]</scope>
</reference>
<evidence type="ECO:0000256" key="2">
    <source>
        <dbReference type="ARBA" id="ARBA00023235"/>
    </source>
</evidence>
<organism evidence="4 5">
    <name type="scientific">Candidatus Roizmanbacteria bacterium RIFCSPHIGHO2_01_FULL_39_12c</name>
    <dbReference type="NCBI Taxonomy" id="1802031"/>
    <lineage>
        <taxon>Bacteria</taxon>
        <taxon>Candidatus Roizmaniibacteriota</taxon>
    </lineage>
</organism>
<keyword evidence="2" id="KW-0413">Isomerase</keyword>
<name>A0A1F7GA96_9BACT</name>
<dbReference type="SUPFAM" id="SSF53697">
    <property type="entry name" value="SIS domain"/>
    <property type="match status" value="1"/>
</dbReference>
<dbReference type="GO" id="GO:0005975">
    <property type="term" value="P:carbohydrate metabolic process"/>
    <property type="evidence" value="ECO:0007669"/>
    <property type="project" value="InterPro"/>
</dbReference>
<dbReference type="Proteomes" id="UP000177208">
    <property type="component" value="Unassembled WGS sequence"/>
</dbReference>
<dbReference type="GO" id="GO:0004347">
    <property type="term" value="F:glucose-6-phosphate isomerase activity"/>
    <property type="evidence" value="ECO:0007669"/>
    <property type="project" value="InterPro"/>
</dbReference>
<evidence type="ECO:0000256" key="1">
    <source>
        <dbReference type="ARBA" id="ARBA00010523"/>
    </source>
</evidence>
<dbReference type="InterPro" id="IPR019490">
    <property type="entry name" value="Glu6P/Mann6P_isomerase_C"/>
</dbReference>
<gene>
    <name evidence="4" type="ORF">A2774_05845</name>
</gene>
<dbReference type="Pfam" id="PF10432">
    <property type="entry name" value="bact-PGI_C"/>
    <property type="match status" value="1"/>
</dbReference>
<dbReference type="GO" id="GO:1901135">
    <property type="term" value="P:carbohydrate derivative metabolic process"/>
    <property type="evidence" value="ECO:0007669"/>
    <property type="project" value="InterPro"/>
</dbReference>
<dbReference type="GO" id="GO:0004476">
    <property type="term" value="F:mannose-6-phosphate isomerase activity"/>
    <property type="evidence" value="ECO:0007669"/>
    <property type="project" value="InterPro"/>
</dbReference>
<protein>
    <recommendedName>
        <fullName evidence="3">SIS domain-containing protein</fullName>
    </recommendedName>
</protein>
<dbReference type="PROSITE" id="PS51464">
    <property type="entry name" value="SIS"/>
    <property type="match status" value="1"/>
</dbReference>
<dbReference type="GO" id="GO:0097367">
    <property type="term" value="F:carbohydrate derivative binding"/>
    <property type="evidence" value="ECO:0007669"/>
    <property type="project" value="InterPro"/>
</dbReference>